<feature type="compositionally biased region" description="Basic and acidic residues" evidence="1">
    <location>
        <begin position="142"/>
        <end position="166"/>
    </location>
</feature>
<keyword evidence="2" id="KW-0472">Membrane</keyword>
<keyword evidence="4" id="KW-1185">Reference proteome</keyword>
<reference evidence="3 4" key="1">
    <citation type="submission" date="2020-04" db="EMBL/GenBank/DDBJ databases">
        <title>Gordonia sp. nov. TBRC 11910.</title>
        <authorList>
            <person name="Suriyachadkun C."/>
        </authorList>
    </citation>
    <scope>NUCLEOTIDE SEQUENCE [LARGE SCALE GENOMIC DNA]</scope>
    <source>
        <strain evidence="3 4">TBRC 11910</strain>
    </source>
</reference>
<feature type="compositionally biased region" description="Low complexity" evidence="1">
    <location>
        <begin position="42"/>
        <end position="95"/>
    </location>
</feature>
<dbReference type="AlphaFoldDB" id="A0A848L0Z5"/>
<feature type="compositionally biased region" description="Low complexity" evidence="1">
    <location>
        <begin position="182"/>
        <end position="199"/>
    </location>
</feature>
<protein>
    <recommendedName>
        <fullName evidence="5">Mce-associated membrane protein</fullName>
    </recommendedName>
</protein>
<proteinExistence type="predicted"/>
<name>A0A848L0Z5_9ACTN</name>
<accession>A0A848L0Z5</accession>
<evidence type="ECO:0000256" key="2">
    <source>
        <dbReference type="SAM" id="Phobius"/>
    </source>
</evidence>
<evidence type="ECO:0000313" key="4">
    <source>
        <dbReference type="Proteomes" id="UP000550729"/>
    </source>
</evidence>
<keyword evidence="2" id="KW-1133">Transmembrane helix</keyword>
<feature type="transmembrane region" description="Helical" evidence="2">
    <location>
        <begin position="230"/>
        <end position="249"/>
    </location>
</feature>
<evidence type="ECO:0000313" key="3">
    <source>
        <dbReference type="EMBL" id="NMO04650.1"/>
    </source>
</evidence>
<gene>
    <name evidence="3" type="ORF">HH308_25855</name>
</gene>
<sequence>MAVRRPNKKAPAGTTSRKQTVAGRKRAVDAGSSTSTPDVEAAETTAVETTAVETTAAETTAAETTAAETTATTVESATADTATAETATMETTTVDSADDVQEQADDVDDFVAVDDDPEPSGEQSEPSGERVLLVKPDEDDAEKSGAEKSGAEKSDTEKSDDTEAKPTGKARRPVARVSTIRAGATTPIPTTPAPSTESTSKLDAAKSTAGQWAKRVTPTSTSGFVTSRNAVRLGVAAAVIGLIALILAFTPGAKIESNKAFVDRAATDELTSQARSKVCLPVAVTSQDFDKWSNQARGVLVGTALKNFNDYLPTQKKLIEQSKLVADCRVDAIGVRELTGSGDGAQAKVLANILVSQNLGEQLLNSASVRVDYTLEKHGDQWLISGVDPF</sequence>
<evidence type="ECO:0000256" key="1">
    <source>
        <dbReference type="SAM" id="MobiDB-lite"/>
    </source>
</evidence>
<feature type="region of interest" description="Disordered" evidence="1">
    <location>
        <begin position="1"/>
        <end position="216"/>
    </location>
</feature>
<dbReference type="Proteomes" id="UP000550729">
    <property type="component" value="Unassembled WGS sequence"/>
</dbReference>
<comment type="caution">
    <text evidence="3">The sequence shown here is derived from an EMBL/GenBank/DDBJ whole genome shotgun (WGS) entry which is preliminary data.</text>
</comment>
<dbReference type="RefSeq" id="WP_170197154.1">
    <property type="nucleotide sequence ID" value="NZ_JABBNB010000038.1"/>
</dbReference>
<feature type="compositionally biased region" description="Acidic residues" evidence="1">
    <location>
        <begin position="96"/>
        <end position="119"/>
    </location>
</feature>
<keyword evidence="2" id="KW-0812">Transmembrane</keyword>
<evidence type="ECO:0008006" key="5">
    <source>
        <dbReference type="Google" id="ProtNLM"/>
    </source>
</evidence>
<organism evidence="3 4">
    <name type="scientific">Gordonia asplenii</name>
    <dbReference type="NCBI Taxonomy" id="2725283"/>
    <lineage>
        <taxon>Bacteria</taxon>
        <taxon>Bacillati</taxon>
        <taxon>Actinomycetota</taxon>
        <taxon>Actinomycetes</taxon>
        <taxon>Mycobacteriales</taxon>
        <taxon>Gordoniaceae</taxon>
        <taxon>Gordonia</taxon>
    </lineage>
</organism>
<dbReference type="EMBL" id="JABBNB010000038">
    <property type="protein sequence ID" value="NMO04650.1"/>
    <property type="molecule type" value="Genomic_DNA"/>
</dbReference>